<proteinExistence type="predicted"/>
<name>A0A923EAN1_CLOTT</name>
<organism evidence="3 4">
    <name type="scientific">Clostridium tetanomorphum</name>
    <dbReference type="NCBI Taxonomy" id="1553"/>
    <lineage>
        <taxon>Bacteria</taxon>
        <taxon>Bacillati</taxon>
        <taxon>Bacillota</taxon>
        <taxon>Clostridia</taxon>
        <taxon>Eubacteriales</taxon>
        <taxon>Clostridiaceae</taxon>
        <taxon>Clostridium</taxon>
    </lineage>
</organism>
<dbReference type="InterPro" id="IPR056832">
    <property type="entry name" value="ARM_TT21_2nd"/>
</dbReference>
<dbReference type="PANTHER" id="PTHR12558:SF13">
    <property type="entry name" value="CELL DIVISION CYCLE PROTEIN 27 HOMOLOG"/>
    <property type="match status" value="1"/>
</dbReference>
<dbReference type="RefSeq" id="WP_035147291.1">
    <property type="nucleotide sequence ID" value="NZ_JAAZWO010000030.1"/>
</dbReference>
<feature type="repeat" description="TPR" evidence="1">
    <location>
        <begin position="279"/>
        <end position="312"/>
    </location>
</feature>
<dbReference type="Proteomes" id="UP000563151">
    <property type="component" value="Unassembled WGS sequence"/>
</dbReference>
<dbReference type="Pfam" id="PF25060">
    <property type="entry name" value="ARM_TT21_2nd"/>
    <property type="match status" value="1"/>
</dbReference>
<dbReference type="EMBL" id="JAAZWO010000030">
    <property type="protein sequence ID" value="MBC2399540.1"/>
    <property type="molecule type" value="Genomic_DNA"/>
</dbReference>
<dbReference type="Gene3D" id="1.25.40.10">
    <property type="entry name" value="Tetratricopeptide repeat domain"/>
    <property type="match status" value="1"/>
</dbReference>
<dbReference type="InterPro" id="IPR019734">
    <property type="entry name" value="TPR_rpt"/>
</dbReference>
<dbReference type="InterPro" id="IPR011990">
    <property type="entry name" value="TPR-like_helical_dom_sf"/>
</dbReference>
<evidence type="ECO:0000259" key="2">
    <source>
        <dbReference type="Pfam" id="PF25060"/>
    </source>
</evidence>
<reference evidence="3 4" key="1">
    <citation type="submission" date="2020-04" db="EMBL/GenBank/DDBJ databases">
        <title>Genomic insights into acetone-butanol-ethanol (ABE) fermentation by sequencing solventogenic clostridia strains.</title>
        <authorList>
            <person name="Brown S."/>
        </authorList>
    </citation>
    <scope>NUCLEOTIDE SEQUENCE [LARGE SCALE GENOMIC DNA]</scope>
    <source>
        <strain evidence="3 4">DJ011</strain>
    </source>
</reference>
<accession>A0A923EAN1</accession>
<feature type="domain" description="Tetratricopeptide repeat protein 21A/21B second ARM" evidence="2">
    <location>
        <begin position="268"/>
        <end position="343"/>
    </location>
</feature>
<dbReference type="PANTHER" id="PTHR12558">
    <property type="entry name" value="CELL DIVISION CYCLE 16,23,27"/>
    <property type="match status" value="1"/>
</dbReference>
<evidence type="ECO:0000313" key="4">
    <source>
        <dbReference type="Proteomes" id="UP000563151"/>
    </source>
</evidence>
<dbReference type="PROSITE" id="PS50005">
    <property type="entry name" value="TPR"/>
    <property type="match status" value="1"/>
</dbReference>
<evidence type="ECO:0000313" key="3">
    <source>
        <dbReference type="EMBL" id="MBC2399540.1"/>
    </source>
</evidence>
<evidence type="ECO:0000256" key="1">
    <source>
        <dbReference type="PROSITE-ProRule" id="PRU00339"/>
    </source>
</evidence>
<keyword evidence="4" id="KW-1185">Reference proteome</keyword>
<keyword evidence="1" id="KW-0802">TPR repeat</keyword>
<sequence length="360" mass="41715">MNIKSRFSEKLSQILFLEVNKEKLWQIFKVKIEDEIYIPIKSQDIINKIKAGEGMDNISAIYFVEAIVYVLGADEKFKFNSFYKKMLLNLPESIKIIKGKIYKAVTNSEYEDAYIMLKGLVQIEENEENYSKLIMLAEKLRGLDKSYNEEELYIIEKTKGVFPNYELPYLYECLVKRDEKNYSQALTALNSYINLGGEETSEITEIKISLKNIVNYEKGKELIYEDTSKGLALLIPLLDEFKEDVVLNYYIAVGYRIIGNYEKAIYYLMEAINIDSNMPEIVNELGINYASLGNFDKAIEFLRKAFEVTKSVEICTNLIMCYINSGKIEDAKNHLEIAKRLDPKDEIVLQLEGILQNYKC</sequence>
<dbReference type="SMART" id="SM00028">
    <property type="entry name" value="TPR"/>
    <property type="match status" value="3"/>
</dbReference>
<comment type="caution">
    <text evidence="3">The sequence shown here is derived from an EMBL/GenBank/DDBJ whole genome shotgun (WGS) entry which is preliminary data.</text>
</comment>
<gene>
    <name evidence="3" type="ORF">HGG79_17435</name>
</gene>
<dbReference type="SUPFAM" id="SSF48452">
    <property type="entry name" value="TPR-like"/>
    <property type="match status" value="1"/>
</dbReference>
<dbReference type="AlphaFoldDB" id="A0A923EAN1"/>
<protein>
    <submittedName>
        <fullName evidence="3">Capsular biosynthesis protein</fullName>
    </submittedName>
</protein>